<feature type="binding site" evidence="5">
    <location>
        <position position="154"/>
    </location>
    <ligand>
        <name>substrate</name>
    </ligand>
</feature>
<feature type="binding site" evidence="5">
    <location>
        <position position="44"/>
    </location>
    <ligand>
        <name>substrate</name>
    </ligand>
</feature>
<feature type="binding site" evidence="5">
    <location>
        <position position="85"/>
    </location>
    <ligand>
        <name>Mg(2+)</name>
        <dbReference type="ChEBI" id="CHEBI:18420"/>
        <label>1</label>
    </ligand>
</feature>
<accession>A0A2M7W247</accession>
<feature type="binding site" evidence="5">
    <location>
        <position position="117"/>
    </location>
    <ligand>
        <name>Mg(2+)</name>
        <dbReference type="ChEBI" id="CHEBI:18420"/>
        <label>1</label>
    </ligand>
</feature>
<evidence type="ECO:0000256" key="5">
    <source>
        <dbReference type="HAMAP-Rule" id="MF_00209"/>
    </source>
</evidence>
<keyword evidence="4 5" id="KW-0460">Magnesium</keyword>
<dbReference type="Gene3D" id="3.90.80.10">
    <property type="entry name" value="Inorganic pyrophosphatase"/>
    <property type="match status" value="1"/>
</dbReference>
<feature type="binding site" evidence="5">
    <location>
        <position position="58"/>
    </location>
    <ligand>
        <name>substrate</name>
    </ligand>
</feature>
<keyword evidence="2 5" id="KW-0479">Metal-binding</keyword>
<dbReference type="SUPFAM" id="SSF50324">
    <property type="entry name" value="Inorganic pyrophosphatase"/>
    <property type="match status" value="1"/>
</dbReference>
<dbReference type="HAMAP" id="MF_00209">
    <property type="entry name" value="Inorganic_PPase"/>
    <property type="match status" value="1"/>
</dbReference>
<evidence type="ECO:0000256" key="3">
    <source>
        <dbReference type="ARBA" id="ARBA00022801"/>
    </source>
</evidence>
<comment type="cofactor">
    <cofactor evidence="1 5">
        <name>Mg(2+)</name>
        <dbReference type="ChEBI" id="CHEBI:18420"/>
    </cofactor>
</comment>
<evidence type="ECO:0000313" key="6">
    <source>
        <dbReference type="EMBL" id="PJA14344.1"/>
    </source>
</evidence>
<feature type="binding site" evidence="5">
    <location>
        <position position="80"/>
    </location>
    <ligand>
        <name>Mg(2+)</name>
        <dbReference type="ChEBI" id="CHEBI:18420"/>
        <label>1</label>
    </ligand>
</feature>
<dbReference type="CDD" id="cd00412">
    <property type="entry name" value="pyrophosphatase"/>
    <property type="match status" value="1"/>
</dbReference>
<comment type="subcellular location">
    <subcellularLocation>
        <location evidence="5">Cytoplasm</location>
    </subcellularLocation>
</comment>
<comment type="function">
    <text evidence="5">Catalyzes the hydrolysis of inorganic pyrophosphate (PPi) forming two phosphate ions.</text>
</comment>
<organism evidence="6 7">
    <name type="scientific">Candidatus Dojkabacteria bacterium CG_4_10_14_0_2_um_filter_Dojkabacteria_WS6_41_15</name>
    <dbReference type="NCBI Taxonomy" id="2014249"/>
    <lineage>
        <taxon>Bacteria</taxon>
        <taxon>Candidatus Dojkabacteria</taxon>
    </lineage>
</organism>
<dbReference type="GO" id="GO:0004427">
    <property type="term" value="F:inorganic diphosphate phosphatase activity"/>
    <property type="evidence" value="ECO:0007669"/>
    <property type="project" value="UniProtKB-UniRule"/>
</dbReference>
<evidence type="ECO:0000256" key="1">
    <source>
        <dbReference type="ARBA" id="ARBA00001946"/>
    </source>
</evidence>
<proteinExistence type="inferred from homology"/>
<comment type="subunit">
    <text evidence="5">Homohexamer.</text>
</comment>
<comment type="caution">
    <text evidence="6">The sequence shown here is derived from an EMBL/GenBank/DDBJ whole genome shotgun (WGS) entry which is preliminary data.</text>
</comment>
<dbReference type="EMBL" id="PFQB01000054">
    <property type="protein sequence ID" value="PJA14344.1"/>
    <property type="molecule type" value="Genomic_DNA"/>
</dbReference>
<dbReference type="GO" id="GO:0000287">
    <property type="term" value="F:magnesium ion binding"/>
    <property type="evidence" value="ECO:0007669"/>
    <property type="project" value="UniProtKB-UniRule"/>
</dbReference>
<gene>
    <name evidence="5" type="primary">ppa</name>
    <name evidence="6" type="ORF">COX64_02260</name>
</gene>
<name>A0A2M7W247_9BACT</name>
<keyword evidence="5" id="KW-0963">Cytoplasm</keyword>
<protein>
    <recommendedName>
        <fullName evidence="5">Inorganic pyrophosphatase</fullName>
        <ecNumber evidence="5">3.6.1.1</ecNumber>
    </recommendedName>
    <alternativeName>
        <fullName evidence="5">Pyrophosphate phospho-hydrolase</fullName>
        <shortName evidence="5">PPase</shortName>
    </alternativeName>
</protein>
<keyword evidence="3 5" id="KW-0378">Hydrolase</keyword>
<dbReference type="AlphaFoldDB" id="A0A2M7W247"/>
<dbReference type="GO" id="GO:0006796">
    <property type="term" value="P:phosphate-containing compound metabolic process"/>
    <property type="evidence" value="ECO:0007669"/>
    <property type="project" value="InterPro"/>
</dbReference>
<dbReference type="Proteomes" id="UP000228952">
    <property type="component" value="Unassembled WGS sequence"/>
</dbReference>
<dbReference type="Pfam" id="PF00719">
    <property type="entry name" value="Pyrophosphatase"/>
    <property type="match status" value="1"/>
</dbReference>
<feature type="binding site" evidence="5">
    <location>
        <position position="85"/>
    </location>
    <ligand>
        <name>Mg(2+)</name>
        <dbReference type="ChEBI" id="CHEBI:18420"/>
        <label>2</label>
    </ligand>
</feature>
<feature type="binding site" evidence="5">
    <location>
        <position position="70"/>
    </location>
    <ligand>
        <name>substrate</name>
    </ligand>
</feature>
<dbReference type="GO" id="GO:0005737">
    <property type="term" value="C:cytoplasm"/>
    <property type="evidence" value="ECO:0007669"/>
    <property type="project" value="UniProtKB-SubCell"/>
</dbReference>
<evidence type="ECO:0000256" key="4">
    <source>
        <dbReference type="ARBA" id="ARBA00022842"/>
    </source>
</evidence>
<dbReference type="InterPro" id="IPR036649">
    <property type="entry name" value="Pyrophosphatase_sf"/>
</dbReference>
<comment type="similarity">
    <text evidence="5">Belongs to the PPase family.</text>
</comment>
<reference evidence="7" key="1">
    <citation type="submission" date="2017-09" db="EMBL/GenBank/DDBJ databases">
        <title>Depth-based differentiation of microbial function through sediment-hosted aquifers and enrichment of novel symbionts in the deep terrestrial subsurface.</title>
        <authorList>
            <person name="Probst A.J."/>
            <person name="Ladd B."/>
            <person name="Jarett J.K."/>
            <person name="Geller-Mcgrath D.E."/>
            <person name="Sieber C.M.K."/>
            <person name="Emerson J.B."/>
            <person name="Anantharaman K."/>
            <person name="Thomas B.C."/>
            <person name="Malmstrom R."/>
            <person name="Stieglmeier M."/>
            <person name="Klingl A."/>
            <person name="Woyke T."/>
            <person name="Ryan C.M."/>
            <person name="Banfield J.F."/>
        </authorList>
    </citation>
    <scope>NUCLEOTIDE SEQUENCE [LARGE SCALE GENOMIC DNA]</scope>
</reference>
<comment type="catalytic activity">
    <reaction evidence="5">
        <text>diphosphate + H2O = 2 phosphate + H(+)</text>
        <dbReference type="Rhea" id="RHEA:24576"/>
        <dbReference type="ChEBI" id="CHEBI:15377"/>
        <dbReference type="ChEBI" id="CHEBI:15378"/>
        <dbReference type="ChEBI" id="CHEBI:33019"/>
        <dbReference type="ChEBI" id="CHEBI:43474"/>
        <dbReference type="EC" id="3.6.1.1"/>
    </reaction>
</comment>
<sequence>MANIKNLDPKYLLKGINPQHALPTFDDDGNINMLVEIPKGSYNKYEYVTEANIIKFDRVLFEMLPYPVEYGLIPQTYDEDNDLLDIMSLITYPTFPGCLIAVRPIGVMYMIDGGDVDDKIFAVPVEDVRFAHIRSIKDLPSITVDEIQFFWEHYKGLQFRYKGHTEKKVVVDRWGDEKEAREVIEKCQAAYKLKYGQDKSRIETVMAS</sequence>
<evidence type="ECO:0000256" key="2">
    <source>
        <dbReference type="ARBA" id="ARBA00022723"/>
    </source>
</evidence>
<dbReference type="EC" id="3.6.1.1" evidence="5"/>
<dbReference type="InterPro" id="IPR008162">
    <property type="entry name" value="Pyrophosphatase"/>
</dbReference>
<evidence type="ECO:0000313" key="7">
    <source>
        <dbReference type="Proteomes" id="UP000228952"/>
    </source>
</evidence>
<dbReference type="PANTHER" id="PTHR10286">
    <property type="entry name" value="INORGANIC PYROPHOSPHATASE"/>
    <property type="match status" value="1"/>
</dbReference>